<keyword evidence="3" id="KW-1185">Reference proteome</keyword>
<comment type="caution">
    <text evidence="1">The sequence shown here is derived from an EMBL/GenBank/DDBJ whole genome shotgun (WGS) entry which is preliminary data.</text>
</comment>
<name>A0A4Y2KXP8_ARAVE</name>
<evidence type="ECO:0000313" key="3">
    <source>
        <dbReference type="Proteomes" id="UP000499080"/>
    </source>
</evidence>
<dbReference type="Proteomes" id="UP000499080">
    <property type="component" value="Unassembled WGS sequence"/>
</dbReference>
<dbReference type="EMBL" id="BGPR01274063">
    <property type="protein sequence ID" value="GBN06377.1"/>
    <property type="molecule type" value="Genomic_DNA"/>
</dbReference>
<protein>
    <submittedName>
        <fullName evidence="1">Uncharacterized protein</fullName>
    </submittedName>
</protein>
<proteinExistence type="predicted"/>
<organism evidence="1 3">
    <name type="scientific">Araneus ventricosus</name>
    <name type="common">Orbweaver spider</name>
    <name type="synonym">Epeira ventricosa</name>
    <dbReference type="NCBI Taxonomy" id="182803"/>
    <lineage>
        <taxon>Eukaryota</taxon>
        <taxon>Metazoa</taxon>
        <taxon>Ecdysozoa</taxon>
        <taxon>Arthropoda</taxon>
        <taxon>Chelicerata</taxon>
        <taxon>Arachnida</taxon>
        <taxon>Araneae</taxon>
        <taxon>Araneomorphae</taxon>
        <taxon>Entelegynae</taxon>
        <taxon>Araneoidea</taxon>
        <taxon>Araneidae</taxon>
        <taxon>Araneus</taxon>
    </lineage>
</organism>
<dbReference type="EMBL" id="BGPR01274180">
    <property type="protein sequence ID" value="GBN06645.1"/>
    <property type="molecule type" value="Genomic_DNA"/>
</dbReference>
<accession>A0A4Y2KXP8</accession>
<dbReference type="AlphaFoldDB" id="A0A4Y2KXP8"/>
<gene>
    <name evidence="2" type="ORF">AVEN_209880_1</name>
    <name evidence="1" type="ORF">AVEN_234896_1</name>
</gene>
<feature type="non-terminal residue" evidence="1">
    <location>
        <position position="69"/>
    </location>
</feature>
<evidence type="ECO:0000313" key="2">
    <source>
        <dbReference type="EMBL" id="GBN06645.1"/>
    </source>
</evidence>
<sequence>MGGMVKHLPEEPLQQLSCAQRRMRVSVVVEQSPSDCHLFSSWKGSWRRHRGNCAKNFFMCFVSISINVS</sequence>
<evidence type="ECO:0000313" key="1">
    <source>
        <dbReference type="EMBL" id="GBN06377.1"/>
    </source>
</evidence>
<reference evidence="1 3" key="1">
    <citation type="journal article" date="2019" name="Sci. Rep.">
        <title>Orb-weaving spider Araneus ventricosus genome elucidates the spidroin gene catalogue.</title>
        <authorList>
            <person name="Kono N."/>
            <person name="Nakamura H."/>
            <person name="Ohtoshi R."/>
            <person name="Moran D.A.P."/>
            <person name="Shinohara A."/>
            <person name="Yoshida Y."/>
            <person name="Fujiwara M."/>
            <person name="Mori M."/>
            <person name="Tomita M."/>
            <person name="Arakawa K."/>
        </authorList>
    </citation>
    <scope>NUCLEOTIDE SEQUENCE [LARGE SCALE GENOMIC DNA]</scope>
</reference>